<evidence type="ECO:0000313" key="4">
    <source>
        <dbReference type="Proteomes" id="UP001139347"/>
    </source>
</evidence>
<comment type="caution">
    <text evidence="3">The sequence shown here is derived from an EMBL/GenBank/DDBJ whole genome shotgun (WGS) entry which is preliminary data.</text>
</comment>
<protein>
    <submittedName>
        <fullName evidence="3">PadR family transcriptional regulator</fullName>
    </submittedName>
</protein>
<dbReference type="EMBL" id="JALIRP010000015">
    <property type="protein sequence ID" value="MCJ8014827.1"/>
    <property type="molecule type" value="Genomic_DNA"/>
</dbReference>
<dbReference type="InterPro" id="IPR036390">
    <property type="entry name" value="WH_DNA-bd_sf"/>
</dbReference>
<keyword evidence="4" id="KW-1185">Reference proteome</keyword>
<accession>A0A9X1WT30</accession>
<evidence type="ECO:0000313" key="3">
    <source>
        <dbReference type="EMBL" id="MCJ8014827.1"/>
    </source>
</evidence>
<proteinExistence type="predicted"/>
<evidence type="ECO:0000256" key="1">
    <source>
        <dbReference type="SAM" id="Coils"/>
    </source>
</evidence>
<feature type="domain" description="Transcription regulator PadR N-terminal" evidence="2">
    <location>
        <begin position="6"/>
        <end position="82"/>
    </location>
</feature>
<dbReference type="SUPFAM" id="SSF46785">
    <property type="entry name" value="Winged helix' DNA-binding domain"/>
    <property type="match status" value="1"/>
</dbReference>
<dbReference type="AlphaFoldDB" id="A0A9X1WT30"/>
<dbReference type="Pfam" id="PF03551">
    <property type="entry name" value="PadR"/>
    <property type="match status" value="1"/>
</dbReference>
<dbReference type="RefSeq" id="WP_244730234.1">
    <property type="nucleotide sequence ID" value="NZ_JALIRP010000015.1"/>
</dbReference>
<gene>
    <name evidence="3" type="ORF">MUG84_24390</name>
</gene>
<sequence length="191" mass="22360">MYELIVLGLLMQSPLHAYLITKITNETIGPWESISKGTLSTLLAKLKNNGIIALADPSIVPYKIERRSSQVYALTSAGEERFYHLMMDNTSNMGNYQKIFRIKSLHLSFLEIDDQLYLVNHYQHYCQTAIQHILVELKDFEKSSDKKTHSSQQFYETVIDQLNLQLEQWKLEVEWTQRLQKRIELQHNKAT</sequence>
<feature type="coiled-coil region" evidence="1">
    <location>
        <begin position="152"/>
        <end position="179"/>
    </location>
</feature>
<dbReference type="InterPro" id="IPR036388">
    <property type="entry name" value="WH-like_DNA-bd_sf"/>
</dbReference>
<organism evidence="3 4">
    <name type="scientific">Paenibacillus mangrovi</name>
    <dbReference type="NCBI Taxonomy" id="2931978"/>
    <lineage>
        <taxon>Bacteria</taxon>
        <taxon>Bacillati</taxon>
        <taxon>Bacillota</taxon>
        <taxon>Bacilli</taxon>
        <taxon>Bacillales</taxon>
        <taxon>Paenibacillaceae</taxon>
        <taxon>Paenibacillus</taxon>
    </lineage>
</organism>
<name>A0A9X1WT30_9BACL</name>
<dbReference type="Gene3D" id="1.10.10.10">
    <property type="entry name" value="Winged helix-like DNA-binding domain superfamily/Winged helix DNA-binding domain"/>
    <property type="match status" value="1"/>
</dbReference>
<dbReference type="Proteomes" id="UP001139347">
    <property type="component" value="Unassembled WGS sequence"/>
</dbReference>
<evidence type="ECO:0000259" key="2">
    <source>
        <dbReference type="Pfam" id="PF03551"/>
    </source>
</evidence>
<keyword evidence="1" id="KW-0175">Coiled coil</keyword>
<dbReference type="InterPro" id="IPR005149">
    <property type="entry name" value="Tscrpt_reg_PadR_N"/>
</dbReference>
<reference evidence="3" key="1">
    <citation type="submission" date="2022-04" db="EMBL/GenBank/DDBJ databases">
        <title>Paenibacillus mangrovi sp. nov., a novel endophytic bacterium isolated from bark of Kandelia candel.</title>
        <authorList>
            <person name="Tuo L."/>
        </authorList>
    </citation>
    <scope>NUCLEOTIDE SEQUENCE</scope>
    <source>
        <strain evidence="3">KQZ6P-2</strain>
    </source>
</reference>